<proteinExistence type="predicted"/>
<evidence type="ECO:0000313" key="1">
    <source>
        <dbReference type="EMBL" id="DAF88895.1"/>
    </source>
</evidence>
<reference evidence="1" key="1">
    <citation type="journal article" date="2021" name="Proc. Natl. Acad. Sci. U.S.A.">
        <title>A Catalog of Tens of Thousands of Viruses from Human Metagenomes Reveals Hidden Associations with Chronic Diseases.</title>
        <authorList>
            <person name="Tisza M.J."/>
            <person name="Buck C.B."/>
        </authorList>
    </citation>
    <scope>NUCLEOTIDE SEQUENCE</scope>
    <source>
        <strain evidence="1">Ctoyo6</strain>
    </source>
</reference>
<name>A0A8S5U363_9CAUD</name>
<accession>A0A8S5U363</accession>
<dbReference type="EMBL" id="BK015998">
    <property type="protein sequence ID" value="DAF88895.1"/>
    <property type="molecule type" value="Genomic_DNA"/>
</dbReference>
<sequence length="33" mass="3952">MYRITSKDIIADSLSLGKRMWRMSYDSKREGKK</sequence>
<organism evidence="1">
    <name type="scientific">Siphoviridae sp. ctoyo6</name>
    <dbReference type="NCBI Taxonomy" id="2825674"/>
    <lineage>
        <taxon>Viruses</taxon>
        <taxon>Duplodnaviria</taxon>
        <taxon>Heunggongvirae</taxon>
        <taxon>Uroviricota</taxon>
        <taxon>Caudoviricetes</taxon>
    </lineage>
</organism>
<protein>
    <submittedName>
        <fullName evidence="1">Uncharacterized protein</fullName>
    </submittedName>
</protein>